<sequence length="105" mass="11948">MKNKFFVALATAAAAFMMATQSTSVNADSQRPDIKHLLTESSIFSKLSNLTEGTEYHDYYAEQAAEYGRKIIEAYNNGYDFYEEAINFKDPVVTKTDKGYFLINY</sequence>
<dbReference type="Proteomes" id="UP000003330">
    <property type="component" value="Unassembled WGS sequence"/>
</dbReference>
<protein>
    <submittedName>
        <fullName evidence="2">Uncharacterized protein</fullName>
    </submittedName>
</protein>
<dbReference type="AlphaFoldDB" id="G5JZD2"/>
<keyword evidence="1" id="KW-0732">Signal</keyword>
<evidence type="ECO:0000313" key="2">
    <source>
        <dbReference type="EMBL" id="EHI70872.1"/>
    </source>
</evidence>
<organism evidence="2 3">
    <name type="scientific">Streptococcus ictaluri 707-05</name>
    <dbReference type="NCBI Taxonomy" id="764299"/>
    <lineage>
        <taxon>Bacteria</taxon>
        <taxon>Bacillati</taxon>
        <taxon>Bacillota</taxon>
        <taxon>Bacilli</taxon>
        <taxon>Lactobacillales</taxon>
        <taxon>Streptococcaceae</taxon>
        <taxon>Streptococcus</taxon>
    </lineage>
</organism>
<evidence type="ECO:0000313" key="3">
    <source>
        <dbReference type="Proteomes" id="UP000003330"/>
    </source>
</evidence>
<name>G5JZD2_9STRE</name>
<feature type="chain" id="PRO_5003479509" evidence="1">
    <location>
        <begin position="28"/>
        <end position="105"/>
    </location>
</feature>
<comment type="caution">
    <text evidence="2">The sequence shown here is derived from an EMBL/GenBank/DDBJ whole genome shotgun (WGS) entry which is preliminary data.</text>
</comment>
<dbReference type="EMBL" id="AEUX02000001">
    <property type="protein sequence ID" value="EHI70872.1"/>
    <property type="molecule type" value="Genomic_DNA"/>
</dbReference>
<keyword evidence="3" id="KW-1185">Reference proteome</keyword>
<feature type="signal peptide" evidence="1">
    <location>
        <begin position="1"/>
        <end position="27"/>
    </location>
</feature>
<gene>
    <name evidence="2" type="ORF">STRIC_0642</name>
</gene>
<proteinExistence type="predicted"/>
<evidence type="ECO:0000256" key="1">
    <source>
        <dbReference type="SAM" id="SignalP"/>
    </source>
</evidence>
<accession>G5JZD2</accession>
<reference evidence="2 3" key="1">
    <citation type="journal article" date="2014" name="Int. J. Syst. Evol. Microbiol.">
        <title>Phylogenomics and the dynamic genome evolution of the genus Streptococcus.</title>
        <authorList>
            <consortium name="The Broad Institute Genome Sequencing Platform"/>
            <person name="Richards V.P."/>
            <person name="Palmer S.R."/>
            <person name="Pavinski Bitar P.D."/>
            <person name="Qin X."/>
            <person name="Weinstock G.M."/>
            <person name="Highlander S.K."/>
            <person name="Town C.D."/>
            <person name="Burne R.A."/>
            <person name="Stanhope M.J."/>
        </authorList>
    </citation>
    <scope>NUCLEOTIDE SEQUENCE [LARGE SCALE GENOMIC DNA]</scope>
    <source>
        <strain evidence="2 3">707-05</strain>
    </source>
</reference>